<dbReference type="EMBL" id="JANPWB010000010">
    <property type="protein sequence ID" value="KAJ1136264.1"/>
    <property type="molecule type" value="Genomic_DNA"/>
</dbReference>
<evidence type="ECO:0000313" key="3">
    <source>
        <dbReference type="Proteomes" id="UP001066276"/>
    </source>
</evidence>
<accession>A0AAV7QAK5</accession>
<dbReference type="Proteomes" id="UP001066276">
    <property type="component" value="Chromosome 6"/>
</dbReference>
<comment type="caution">
    <text evidence="2">The sequence shown here is derived from an EMBL/GenBank/DDBJ whole genome shotgun (WGS) entry which is preliminary data.</text>
</comment>
<feature type="region of interest" description="Disordered" evidence="1">
    <location>
        <begin position="1"/>
        <end position="25"/>
    </location>
</feature>
<evidence type="ECO:0000256" key="1">
    <source>
        <dbReference type="SAM" id="MobiDB-lite"/>
    </source>
</evidence>
<feature type="compositionally biased region" description="Polar residues" evidence="1">
    <location>
        <begin position="1"/>
        <end position="12"/>
    </location>
</feature>
<protein>
    <submittedName>
        <fullName evidence="2">Uncharacterized protein</fullName>
    </submittedName>
</protein>
<gene>
    <name evidence="2" type="ORF">NDU88_002681</name>
</gene>
<evidence type="ECO:0000313" key="2">
    <source>
        <dbReference type="EMBL" id="KAJ1136264.1"/>
    </source>
</evidence>
<sequence length="94" mass="9727">MSNHATTQGPSSGNPPLPSRTGKLGQVRLHAPLGLDGAAARAARPLSLPCSLVIQFLTLLRGPHKQGLDSPRGFSRALDQALCVVTPPAVQSKA</sequence>
<reference evidence="2" key="1">
    <citation type="journal article" date="2022" name="bioRxiv">
        <title>Sequencing and chromosome-scale assembly of the giantPleurodeles waltlgenome.</title>
        <authorList>
            <person name="Brown T."/>
            <person name="Elewa A."/>
            <person name="Iarovenko S."/>
            <person name="Subramanian E."/>
            <person name="Araus A.J."/>
            <person name="Petzold A."/>
            <person name="Susuki M."/>
            <person name="Suzuki K.-i.T."/>
            <person name="Hayashi T."/>
            <person name="Toyoda A."/>
            <person name="Oliveira C."/>
            <person name="Osipova E."/>
            <person name="Leigh N.D."/>
            <person name="Simon A."/>
            <person name="Yun M.H."/>
        </authorList>
    </citation>
    <scope>NUCLEOTIDE SEQUENCE</scope>
    <source>
        <strain evidence="2">20211129_DDA</strain>
        <tissue evidence="2">Liver</tissue>
    </source>
</reference>
<organism evidence="2 3">
    <name type="scientific">Pleurodeles waltl</name>
    <name type="common">Iberian ribbed newt</name>
    <dbReference type="NCBI Taxonomy" id="8319"/>
    <lineage>
        <taxon>Eukaryota</taxon>
        <taxon>Metazoa</taxon>
        <taxon>Chordata</taxon>
        <taxon>Craniata</taxon>
        <taxon>Vertebrata</taxon>
        <taxon>Euteleostomi</taxon>
        <taxon>Amphibia</taxon>
        <taxon>Batrachia</taxon>
        <taxon>Caudata</taxon>
        <taxon>Salamandroidea</taxon>
        <taxon>Salamandridae</taxon>
        <taxon>Pleurodelinae</taxon>
        <taxon>Pleurodeles</taxon>
    </lineage>
</organism>
<proteinExistence type="predicted"/>
<dbReference type="AlphaFoldDB" id="A0AAV7QAK5"/>
<keyword evidence="3" id="KW-1185">Reference proteome</keyword>
<name>A0AAV7QAK5_PLEWA</name>